<evidence type="ECO:0000256" key="1">
    <source>
        <dbReference type="SAM" id="MobiDB-lite"/>
    </source>
</evidence>
<feature type="region of interest" description="Disordered" evidence="1">
    <location>
        <begin position="1"/>
        <end position="81"/>
    </location>
</feature>
<evidence type="ECO:0000313" key="2">
    <source>
        <dbReference type="EMBL" id="QPK80327.1"/>
    </source>
</evidence>
<organism evidence="2 3">
    <name type="scientific">Corynebacterium lizhenjunii</name>
    <dbReference type="NCBI Taxonomy" id="2709394"/>
    <lineage>
        <taxon>Bacteria</taxon>
        <taxon>Bacillati</taxon>
        <taxon>Actinomycetota</taxon>
        <taxon>Actinomycetes</taxon>
        <taxon>Mycobacteriales</taxon>
        <taxon>Corynebacteriaceae</taxon>
        <taxon>Corynebacterium</taxon>
    </lineage>
</organism>
<dbReference type="RefSeq" id="WP_165008310.1">
    <property type="nucleotide sequence ID" value="NZ_CP064954.1"/>
</dbReference>
<dbReference type="AlphaFoldDB" id="A0A7T0PD25"/>
<reference evidence="2 3" key="1">
    <citation type="submission" date="2020-11" db="EMBL/GenBank/DDBJ databases">
        <title>Corynebacterium sp. ZJ-599.</title>
        <authorList>
            <person name="Zhou J."/>
        </authorList>
    </citation>
    <scope>NUCLEOTIDE SEQUENCE [LARGE SCALE GENOMIC DNA]</scope>
    <source>
        <strain evidence="2 3">ZJ-599</strain>
    </source>
</reference>
<sequence length="203" mass="22289">MTEDTSGSAAQSAADPDILPDTPITAPTLERIGEIFTQQGLQYRIEEHPAPEAPESADAPDAPAPHDSESEAPAEESQAPATLRVLRTGFSNAAIAMQIRNNTLVVDSVWRGQVPVSEGPHLLMINNQWNAEHFAPTLRFYEGQDHNQSLVVSAVRELHITPGVSRNQLGAFVMSTLNSVLEAFAWIEQHYPQLVTWEDPHHD</sequence>
<protein>
    <submittedName>
        <fullName evidence="2">YbjN domain-containing protein</fullName>
    </submittedName>
</protein>
<name>A0A7T0PD25_9CORY</name>
<proteinExistence type="predicted"/>
<feature type="compositionally biased region" description="Polar residues" evidence="1">
    <location>
        <begin position="1"/>
        <end position="11"/>
    </location>
</feature>
<dbReference type="EMBL" id="CP064954">
    <property type="protein sequence ID" value="QPK80327.1"/>
    <property type="molecule type" value="Genomic_DNA"/>
</dbReference>
<dbReference type="KEGG" id="cliz:G7Y31_06285"/>
<dbReference type="Proteomes" id="UP000594681">
    <property type="component" value="Chromosome"/>
</dbReference>
<keyword evidence="3" id="KW-1185">Reference proteome</keyword>
<evidence type="ECO:0000313" key="3">
    <source>
        <dbReference type="Proteomes" id="UP000594681"/>
    </source>
</evidence>
<gene>
    <name evidence="2" type="ORF">G7Y31_06285</name>
</gene>
<accession>A0A7T0PD25</accession>